<comment type="catalytic activity">
    <reaction evidence="1 7">
        <text>a myo-inositol phosphate + H2O = myo-inositol + phosphate</text>
        <dbReference type="Rhea" id="RHEA:24056"/>
        <dbReference type="ChEBI" id="CHEBI:15377"/>
        <dbReference type="ChEBI" id="CHEBI:17268"/>
        <dbReference type="ChEBI" id="CHEBI:43474"/>
        <dbReference type="ChEBI" id="CHEBI:84139"/>
        <dbReference type="EC" id="3.1.3.25"/>
    </reaction>
</comment>
<proteinExistence type="inferred from homology"/>
<dbReference type="GO" id="GO:0008934">
    <property type="term" value="F:inositol monophosphate 1-phosphatase activity"/>
    <property type="evidence" value="ECO:0007669"/>
    <property type="project" value="InterPro"/>
</dbReference>
<evidence type="ECO:0000256" key="2">
    <source>
        <dbReference type="ARBA" id="ARBA00001946"/>
    </source>
</evidence>
<protein>
    <recommendedName>
        <fullName evidence="7">Inositol-1-monophosphatase</fullName>
        <ecNumber evidence="7">3.1.3.25</ecNumber>
    </recommendedName>
</protein>
<dbReference type="Proteomes" id="UP000005850">
    <property type="component" value="Chromosome"/>
</dbReference>
<feature type="binding site" evidence="6">
    <location>
        <position position="205"/>
    </location>
    <ligand>
        <name>Mg(2+)</name>
        <dbReference type="ChEBI" id="CHEBI:18420"/>
        <label>1</label>
        <note>catalytic</note>
    </ligand>
</feature>
<name>A0A075R8P1_BRELA</name>
<gene>
    <name evidence="8" type="ORF">BRLA_c039460</name>
</gene>
<feature type="binding site" evidence="6">
    <location>
        <position position="78"/>
    </location>
    <ligand>
        <name>Mg(2+)</name>
        <dbReference type="ChEBI" id="CHEBI:18420"/>
        <label>1</label>
        <note>catalytic</note>
    </ligand>
</feature>
<reference evidence="8 9" key="1">
    <citation type="journal article" date="2011" name="J. Bacteriol.">
        <title>Genome sequence of Brevibacillus laterosporus LMG 15441, a pathogen of invertebrates.</title>
        <authorList>
            <person name="Djukic M."/>
            <person name="Poehlein A."/>
            <person name="Thurmer A."/>
            <person name="Daniel R."/>
        </authorList>
    </citation>
    <scope>NUCLEOTIDE SEQUENCE [LARGE SCALE GENOMIC DNA]</scope>
    <source>
        <strain evidence="8 9">LMG 15441</strain>
    </source>
</reference>
<dbReference type="eggNOG" id="COG0483">
    <property type="taxonomic scope" value="Bacteria"/>
</dbReference>
<comment type="similarity">
    <text evidence="7">Belongs to the inositol monophosphatase superfamily.</text>
</comment>
<dbReference type="InterPro" id="IPR000760">
    <property type="entry name" value="Inositol_monophosphatase-like"/>
</dbReference>
<dbReference type="STRING" id="1042163.BRLA_c039460"/>
<dbReference type="Gene3D" id="3.40.190.80">
    <property type="match status" value="1"/>
</dbReference>
<dbReference type="PRINTS" id="PR00377">
    <property type="entry name" value="IMPHPHTASES"/>
</dbReference>
<keyword evidence="4 7" id="KW-0378">Hydrolase</keyword>
<evidence type="ECO:0000256" key="4">
    <source>
        <dbReference type="ARBA" id="ARBA00022801"/>
    </source>
</evidence>
<dbReference type="RefSeq" id="WP_003334792.1">
    <property type="nucleotide sequence ID" value="NZ_CP007806.1"/>
</dbReference>
<evidence type="ECO:0000256" key="1">
    <source>
        <dbReference type="ARBA" id="ARBA00001033"/>
    </source>
</evidence>
<dbReference type="KEGG" id="blr:BRLA_c039460"/>
<dbReference type="Pfam" id="PF00459">
    <property type="entry name" value="Inositol_P"/>
    <property type="match status" value="1"/>
</dbReference>
<dbReference type="GO" id="GO:0046872">
    <property type="term" value="F:metal ion binding"/>
    <property type="evidence" value="ECO:0007669"/>
    <property type="project" value="UniProtKB-KW"/>
</dbReference>
<keyword evidence="9" id="KW-1185">Reference proteome</keyword>
<evidence type="ECO:0000256" key="5">
    <source>
        <dbReference type="ARBA" id="ARBA00022842"/>
    </source>
</evidence>
<evidence type="ECO:0000256" key="7">
    <source>
        <dbReference type="RuleBase" id="RU364068"/>
    </source>
</evidence>
<feature type="binding site" evidence="6">
    <location>
        <position position="81"/>
    </location>
    <ligand>
        <name>Mg(2+)</name>
        <dbReference type="ChEBI" id="CHEBI:18420"/>
        <label>1</label>
        <note>catalytic</note>
    </ligand>
</feature>
<dbReference type="GO" id="GO:0007165">
    <property type="term" value="P:signal transduction"/>
    <property type="evidence" value="ECO:0007669"/>
    <property type="project" value="TreeGrafter"/>
</dbReference>
<dbReference type="EMBL" id="CP007806">
    <property type="protein sequence ID" value="AIG28229.1"/>
    <property type="molecule type" value="Genomic_DNA"/>
</dbReference>
<accession>A0A075R8P1</accession>
<dbReference type="InterPro" id="IPR033942">
    <property type="entry name" value="IMPase"/>
</dbReference>
<evidence type="ECO:0000256" key="6">
    <source>
        <dbReference type="PIRSR" id="PIRSR600760-2"/>
    </source>
</evidence>
<dbReference type="CDD" id="cd01639">
    <property type="entry name" value="IMPase"/>
    <property type="match status" value="1"/>
</dbReference>
<dbReference type="AlphaFoldDB" id="A0A075R8P1"/>
<dbReference type="EC" id="3.1.3.25" evidence="7"/>
<dbReference type="HOGENOM" id="CLU_044118_0_4_9"/>
<dbReference type="PANTHER" id="PTHR20854:SF4">
    <property type="entry name" value="INOSITOL-1-MONOPHOSPHATASE-RELATED"/>
    <property type="match status" value="1"/>
</dbReference>
<dbReference type="FunFam" id="3.30.540.10:FF:000003">
    <property type="entry name" value="Inositol-1-monophosphatase"/>
    <property type="match status" value="1"/>
</dbReference>
<dbReference type="PANTHER" id="PTHR20854">
    <property type="entry name" value="INOSITOL MONOPHOSPHATASE"/>
    <property type="match status" value="1"/>
</dbReference>
<sequence>MLEIAKEAALTAGAYLKQRFSQQLFPELESHNDVKLVEDRESESRIIEVIHRHFPDHSIYSEEIGTISRGDEYLWVIDPMDGTNNFFVGHPYFSVSIALEHRGELLVGVVYNPIANQLFWAEKGKGAYLNGTPMHVSNKNVLARATGSYVRGREALTKEQEIETTRDLFLHTKRLMRNYSPALDFCLLANGWLDYIVMEKTNMMDVAAGVLIAQEAGAKMTGWCAEAFTYEAYHPELLVSMIVSGGALQDELCNMMRDYC</sequence>
<keyword evidence="3 6" id="KW-0479">Metal-binding</keyword>
<evidence type="ECO:0000256" key="3">
    <source>
        <dbReference type="ARBA" id="ARBA00022723"/>
    </source>
</evidence>
<evidence type="ECO:0000313" key="8">
    <source>
        <dbReference type="EMBL" id="AIG28229.1"/>
    </source>
</evidence>
<dbReference type="GO" id="GO:0006020">
    <property type="term" value="P:inositol metabolic process"/>
    <property type="evidence" value="ECO:0007669"/>
    <property type="project" value="TreeGrafter"/>
</dbReference>
<dbReference type="SUPFAM" id="SSF56655">
    <property type="entry name" value="Carbohydrate phosphatase"/>
    <property type="match status" value="1"/>
</dbReference>
<keyword evidence="5 6" id="KW-0460">Magnesium</keyword>
<dbReference type="Gene3D" id="3.30.540.10">
    <property type="entry name" value="Fructose-1,6-Bisphosphatase, subunit A, domain 1"/>
    <property type="match status" value="1"/>
</dbReference>
<evidence type="ECO:0000313" key="9">
    <source>
        <dbReference type="Proteomes" id="UP000005850"/>
    </source>
</evidence>
<feature type="binding site" evidence="6">
    <location>
        <position position="62"/>
    </location>
    <ligand>
        <name>Mg(2+)</name>
        <dbReference type="ChEBI" id="CHEBI:18420"/>
        <label>1</label>
        <note>catalytic</note>
    </ligand>
</feature>
<organism evidence="8 9">
    <name type="scientific">Brevibacillus laterosporus LMG 15441</name>
    <dbReference type="NCBI Taxonomy" id="1042163"/>
    <lineage>
        <taxon>Bacteria</taxon>
        <taxon>Bacillati</taxon>
        <taxon>Bacillota</taxon>
        <taxon>Bacilli</taxon>
        <taxon>Bacillales</taxon>
        <taxon>Paenibacillaceae</taxon>
        <taxon>Brevibacillus</taxon>
    </lineage>
</organism>
<comment type="cofactor">
    <cofactor evidence="2 6 7">
        <name>Mg(2+)</name>
        <dbReference type="ChEBI" id="CHEBI:18420"/>
    </cofactor>
</comment>